<evidence type="ECO:0000259" key="2">
    <source>
        <dbReference type="Pfam" id="PF16548"/>
    </source>
</evidence>
<dbReference type="KEGG" id="mmaa:FR932_10515"/>
<accession>A0A5J6WJ91</accession>
<dbReference type="EMBL" id="CP044399">
    <property type="protein sequence ID" value="QFI38249.1"/>
    <property type="molecule type" value="Genomic_DNA"/>
</dbReference>
<proteinExistence type="predicted"/>
<dbReference type="OrthoDB" id="6396299at2"/>
<sequence length="514" mass="56158">MKKLLRNIYSSLAIATALLFASSTAIAGDPMDDVFSLLDSGGGTRSGINKLDGYYVVAMGTSSRSSEAKGYEEARINALRQLTEMINGVTMSGSTSSSMSHVTVSEGNNNSDFSKESFLEVVNVGFKGQLSAAKMLKKGKYDGDYFVAISIAQSDIKNVNMLQSTSGNLNGSGNTIIISTDAGNQSIADFNNASSSVEAKGLASMTVGEQKAREQALQDAIRNAVQQAQGVMLQGKSGTFNDALTLALSTKTEGYVNEYEILDEDIERGSYYVILMAEVNSGKLLNDVNFYLNVLGNPIFTVSSDNKSKSAWITDELERLGFSINDGKTKATHSFSLKQSQRAVEDHKGSKGIETELTVTLKDNNSGDILLTVINEPIKTRIYVKPMSRAKQVSEHVAYKQMQSKLGIEVIQSLAKNAEKGTVYQIVLKNAKRTDVDIFKHVLNNGTAGSVESWDWDKTGKKMTLNYRFSGPLSEAFDEGLQEIYRTFKTQGKGRRPHMEKKDPRSAYFNMVRS</sequence>
<dbReference type="Proteomes" id="UP000327424">
    <property type="component" value="Chromosome"/>
</dbReference>
<organism evidence="3 4">
    <name type="scientific">Moritella marina ATCC 15381</name>
    <dbReference type="NCBI Taxonomy" id="1202962"/>
    <lineage>
        <taxon>Bacteria</taxon>
        <taxon>Pseudomonadati</taxon>
        <taxon>Pseudomonadota</taxon>
        <taxon>Gammaproteobacteria</taxon>
        <taxon>Alteromonadales</taxon>
        <taxon>Moritellaceae</taxon>
        <taxon>Moritella</taxon>
    </lineage>
</organism>
<protein>
    <recommendedName>
        <fullName evidence="2">Flagellar assembly protein T N-terminal domain-containing protein</fullName>
    </recommendedName>
</protein>
<feature type="chain" id="PRO_5023906617" description="Flagellar assembly protein T N-terminal domain-containing protein" evidence="1">
    <location>
        <begin position="28"/>
        <end position="514"/>
    </location>
</feature>
<dbReference type="InterPro" id="IPR038180">
    <property type="entry name" value="FlgT_N_sf"/>
</dbReference>
<dbReference type="RefSeq" id="WP_019440577.1">
    <property type="nucleotide sequence ID" value="NZ_ALOE01000009.1"/>
</dbReference>
<keyword evidence="4" id="KW-1185">Reference proteome</keyword>
<dbReference type="InterPro" id="IPR032370">
    <property type="entry name" value="FlgT_N"/>
</dbReference>
<gene>
    <name evidence="3" type="ORF">FR932_10515</name>
</gene>
<evidence type="ECO:0000313" key="3">
    <source>
        <dbReference type="EMBL" id="QFI38249.1"/>
    </source>
</evidence>
<evidence type="ECO:0000256" key="1">
    <source>
        <dbReference type="SAM" id="SignalP"/>
    </source>
</evidence>
<reference evidence="3 4" key="1">
    <citation type="submission" date="2019-09" db="EMBL/GenBank/DDBJ databases">
        <title>Hybrid Assembly of the complete Genome of the Deep-Sea Bacterium Moritella marina from long Nanopore and Illumina reads.</title>
        <authorList>
            <person name="Magin S."/>
            <person name="Georgoulis A."/>
            <person name="Papadimitriou K."/>
            <person name="Iliakis G."/>
            <person name="Vorgias C.E."/>
        </authorList>
    </citation>
    <scope>NUCLEOTIDE SEQUENCE [LARGE SCALE GENOMIC DNA]</scope>
    <source>
        <strain evidence="3 4">MP-1</strain>
    </source>
</reference>
<keyword evidence="1" id="KW-0732">Signal</keyword>
<dbReference type="Pfam" id="PF16548">
    <property type="entry name" value="FlgT_N"/>
    <property type="match status" value="1"/>
</dbReference>
<name>A0A5J6WJ91_MORMI</name>
<feature type="domain" description="Flagellar assembly protein T N-terminal" evidence="2">
    <location>
        <begin position="197"/>
        <end position="279"/>
    </location>
</feature>
<dbReference type="Gene3D" id="3.30.1660.40">
    <property type="entry name" value="FlgT, N-terminal domain"/>
    <property type="match status" value="1"/>
</dbReference>
<dbReference type="AlphaFoldDB" id="A0A5J6WJ91"/>
<feature type="signal peptide" evidence="1">
    <location>
        <begin position="1"/>
        <end position="27"/>
    </location>
</feature>
<evidence type="ECO:0000313" key="4">
    <source>
        <dbReference type="Proteomes" id="UP000327424"/>
    </source>
</evidence>